<comment type="similarity">
    <text evidence="4">Belongs to the N(4)/N(6)-methyltransferase family.</text>
</comment>
<keyword evidence="7" id="KW-1185">Reference proteome</keyword>
<dbReference type="Gene3D" id="3.40.50.150">
    <property type="entry name" value="Vaccinia Virus protein VP39"/>
    <property type="match status" value="1"/>
</dbReference>
<keyword evidence="2 6" id="KW-0808">Transferase</keyword>
<dbReference type="GO" id="GO:0032259">
    <property type="term" value="P:methylation"/>
    <property type="evidence" value="ECO:0007669"/>
    <property type="project" value="UniProtKB-KW"/>
</dbReference>
<comment type="caution">
    <text evidence="6">The sequence shown here is derived from an EMBL/GenBank/DDBJ whole genome shotgun (WGS) entry which is preliminary data.</text>
</comment>
<dbReference type="Pfam" id="PF01555">
    <property type="entry name" value="N6_N4_Mtase"/>
    <property type="match status" value="1"/>
</dbReference>
<dbReference type="EC" id="2.1.1.-" evidence="4"/>
<protein>
    <recommendedName>
        <fullName evidence="4">Methyltransferase</fullName>
        <ecNumber evidence="4">2.1.1.-</ecNumber>
    </recommendedName>
</protein>
<evidence type="ECO:0000256" key="4">
    <source>
        <dbReference type="RuleBase" id="RU362026"/>
    </source>
</evidence>
<dbReference type="InterPro" id="IPR001091">
    <property type="entry name" value="RM_Methyltransferase"/>
</dbReference>
<organism evidence="6 7">
    <name type="scientific">Faecalibacterium intestinale</name>
    <dbReference type="NCBI Taxonomy" id="3133155"/>
    <lineage>
        <taxon>Bacteria</taxon>
        <taxon>Bacillati</taxon>
        <taxon>Bacillota</taxon>
        <taxon>Clostridia</taxon>
        <taxon>Eubacteriales</taxon>
        <taxon>Oscillospiraceae</taxon>
        <taxon>Faecalibacterium</taxon>
    </lineage>
</organism>
<dbReference type="SUPFAM" id="SSF53335">
    <property type="entry name" value="S-adenosyl-L-methionine-dependent methyltransferases"/>
    <property type="match status" value="1"/>
</dbReference>
<dbReference type="InterPro" id="IPR029063">
    <property type="entry name" value="SAM-dependent_MTases_sf"/>
</dbReference>
<proteinExistence type="inferred from homology"/>
<evidence type="ECO:0000256" key="1">
    <source>
        <dbReference type="ARBA" id="ARBA00022603"/>
    </source>
</evidence>
<name>A0ABV1C439_9FIRM</name>
<dbReference type="RefSeq" id="WP_173702782.1">
    <property type="nucleotide sequence ID" value="NZ_JBBMEN010000005.1"/>
</dbReference>
<reference evidence="6 7" key="1">
    <citation type="submission" date="2024-03" db="EMBL/GenBank/DDBJ databases">
        <title>Human intestinal bacterial collection.</title>
        <authorList>
            <person name="Pauvert C."/>
            <person name="Hitch T.C.A."/>
            <person name="Clavel T."/>
        </authorList>
    </citation>
    <scope>NUCLEOTIDE SEQUENCE [LARGE SCALE GENOMIC DNA]</scope>
    <source>
        <strain evidence="6 7">CLA-AA-H281</strain>
    </source>
</reference>
<accession>A0ABV1C439</accession>
<evidence type="ECO:0000256" key="3">
    <source>
        <dbReference type="ARBA" id="ARBA00022747"/>
    </source>
</evidence>
<evidence type="ECO:0000256" key="2">
    <source>
        <dbReference type="ARBA" id="ARBA00022679"/>
    </source>
</evidence>
<evidence type="ECO:0000259" key="5">
    <source>
        <dbReference type="Pfam" id="PF01555"/>
    </source>
</evidence>
<dbReference type="InterPro" id="IPR002941">
    <property type="entry name" value="DNA_methylase_N4/N6"/>
</dbReference>
<dbReference type="GeneID" id="69513170"/>
<evidence type="ECO:0000313" key="6">
    <source>
        <dbReference type="EMBL" id="MEQ2385474.1"/>
    </source>
</evidence>
<evidence type="ECO:0000313" key="7">
    <source>
        <dbReference type="Proteomes" id="UP001465119"/>
    </source>
</evidence>
<dbReference type="EMBL" id="JBBMEN010000005">
    <property type="protein sequence ID" value="MEQ2385474.1"/>
    <property type="molecule type" value="Genomic_DNA"/>
</dbReference>
<dbReference type="GO" id="GO:0008168">
    <property type="term" value="F:methyltransferase activity"/>
    <property type="evidence" value="ECO:0007669"/>
    <property type="project" value="UniProtKB-KW"/>
</dbReference>
<dbReference type="Proteomes" id="UP001465119">
    <property type="component" value="Unassembled WGS sequence"/>
</dbReference>
<keyword evidence="1 6" id="KW-0489">Methyltransferase</keyword>
<dbReference type="PRINTS" id="PR00508">
    <property type="entry name" value="S21N4MTFRASE"/>
</dbReference>
<sequence>MPDVKCVLIHDNFQNFKSYNIPKAQLVIADIPYNIGTDFYASRPDWYVDGDNKNGESSKARKAAFNTDFTFNIAEYFHFCNRLLKKEPGTGEKDAPCMIVFCAFQQIPKVITEAEKYGFKNYIPLVFCKNYSPQVLKANMKIVGATEYALVLYRGKLPKFRNLGEDGKPHMIFNWFDWKRDGREYPKIHPSQKPISVLKRLIETFTDEGDVVIDPCAGSGSTLRAARELGRNSYGFEVSRDFYQKANEQMLGEEVAG</sequence>
<gene>
    <name evidence="6" type="ORF">WMO20_05930</name>
</gene>
<keyword evidence="3" id="KW-0680">Restriction system</keyword>
<feature type="domain" description="DNA methylase N-4/N-6" evidence="5">
    <location>
        <begin position="25"/>
        <end position="247"/>
    </location>
</feature>